<protein>
    <submittedName>
        <fullName evidence="2">M61 family metallopeptidase</fullName>
    </submittedName>
</protein>
<evidence type="ECO:0000313" key="3">
    <source>
        <dbReference type="Proteomes" id="UP000305675"/>
    </source>
</evidence>
<sequence length="584" mass="65258">MIQYQIGITDAAAHLFEVEIQLAHASKGQRFSLPSWIPGSYMVRDFCKNLINVHAMQSGEPVALTQLDKQTWELDSDCEQLSIRYQVYAWDLSVRSAHLDQTHGFFNGTSTFLKVEGRESEPVSLAIKAPEGSLSHWRVATGLTPINGTERYQFGDYGAEDYDALIDHPVEMGDFTLASFEAGGVQHDLVLTGKQMADTDRICADLKKICQTEIDFFGGQAPYDYYLFLTMVVGDGFGGLEHRNSTALMCGRGDLPSKTETDVTDGYRTFLTLCTHEYFHNWNVKRIKPQRFIPYELSAESYTTQLWAYEGITSYYDDLLTFRSGCIDRDSYLDLLSQTFTRVLRGQGRFKQSLAKSSFNTWTTFYQQGENAQDAIVSYYTKGALFALMLDLTLRTETQGKANLDQLMTVLWEQFGSKGIGTLDNTHQQIVESLLGRDATELFAWLTKTDDLPLAELLEKVGVKLSMRSASSNSDKGGIGKGAKVELGALYKADDFGVRLASVRQGGAAHQAGMSAGDRLIAIDGLQVSANLDKQLSRYEPGSTLCCHWFRRDELMSGEITLEPAVITTAQLEIFDENLVKLWL</sequence>
<dbReference type="Gene3D" id="2.60.40.3650">
    <property type="match status" value="1"/>
</dbReference>
<dbReference type="OrthoDB" id="9778516at2"/>
<accession>A0A4V5NWG6</accession>
<dbReference type="Pfam" id="PF17899">
    <property type="entry name" value="Peptidase_M61_N"/>
    <property type="match status" value="1"/>
</dbReference>
<gene>
    <name evidence="2" type="ORF">FCL42_03480</name>
</gene>
<dbReference type="PIRSF" id="PIRSF016493">
    <property type="entry name" value="Glycyl_aminpptds"/>
    <property type="match status" value="1"/>
</dbReference>
<name>A0A4V5NWG6_9GAMM</name>
<dbReference type="Gene3D" id="2.30.42.10">
    <property type="match status" value="1"/>
</dbReference>
<dbReference type="PROSITE" id="PS50106">
    <property type="entry name" value="PDZ"/>
    <property type="match status" value="1"/>
</dbReference>
<comment type="caution">
    <text evidence="2">The sequence shown here is derived from an EMBL/GenBank/DDBJ whole genome shotgun (WGS) entry which is preliminary data.</text>
</comment>
<dbReference type="Gene3D" id="1.10.390.10">
    <property type="entry name" value="Neutral Protease Domain 2"/>
    <property type="match status" value="1"/>
</dbReference>
<organism evidence="2 3">
    <name type="scientific">Ferrimonas aestuarii</name>
    <dbReference type="NCBI Taxonomy" id="2569539"/>
    <lineage>
        <taxon>Bacteria</taxon>
        <taxon>Pseudomonadati</taxon>
        <taxon>Pseudomonadota</taxon>
        <taxon>Gammaproteobacteria</taxon>
        <taxon>Alteromonadales</taxon>
        <taxon>Ferrimonadaceae</taxon>
        <taxon>Ferrimonas</taxon>
    </lineage>
</organism>
<dbReference type="InterPro" id="IPR036034">
    <property type="entry name" value="PDZ_sf"/>
</dbReference>
<feature type="domain" description="PDZ" evidence="1">
    <location>
        <begin position="464"/>
        <end position="529"/>
    </location>
</feature>
<dbReference type="RefSeq" id="WP_136861998.1">
    <property type="nucleotide sequence ID" value="NZ_SWCJ01000002.1"/>
</dbReference>
<dbReference type="InterPro" id="IPR040756">
    <property type="entry name" value="Peptidase_M61_N"/>
</dbReference>
<reference evidence="2 3" key="1">
    <citation type="submission" date="2019-04" db="EMBL/GenBank/DDBJ databases">
        <authorList>
            <person name="Hwang J.C."/>
        </authorList>
    </citation>
    <scope>NUCLEOTIDE SEQUENCE [LARGE SCALE GENOMIC DNA]</scope>
    <source>
        <strain evidence="2 3">IMCC35002</strain>
    </source>
</reference>
<dbReference type="InterPro" id="IPR027268">
    <property type="entry name" value="Peptidase_M4/M1_CTD_sf"/>
</dbReference>
<dbReference type="InterPro" id="IPR007963">
    <property type="entry name" value="Peptidase_M61_catalytic"/>
</dbReference>
<dbReference type="SUPFAM" id="SSF50156">
    <property type="entry name" value="PDZ domain-like"/>
    <property type="match status" value="1"/>
</dbReference>
<dbReference type="Pfam" id="PF05299">
    <property type="entry name" value="Peptidase_M61"/>
    <property type="match status" value="1"/>
</dbReference>
<dbReference type="EMBL" id="SWCJ01000002">
    <property type="protein sequence ID" value="TKB57352.1"/>
    <property type="molecule type" value="Genomic_DNA"/>
</dbReference>
<dbReference type="AlphaFoldDB" id="A0A4V5NWG6"/>
<dbReference type="InterPro" id="IPR001478">
    <property type="entry name" value="PDZ"/>
</dbReference>
<dbReference type="InterPro" id="IPR024191">
    <property type="entry name" value="Peptidase_M61"/>
</dbReference>
<keyword evidence="3" id="KW-1185">Reference proteome</keyword>
<proteinExistence type="predicted"/>
<dbReference type="Proteomes" id="UP000305675">
    <property type="component" value="Unassembled WGS sequence"/>
</dbReference>
<dbReference type="SUPFAM" id="SSF55486">
    <property type="entry name" value="Metalloproteases ('zincins'), catalytic domain"/>
    <property type="match status" value="1"/>
</dbReference>
<evidence type="ECO:0000313" key="2">
    <source>
        <dbReference type="EMBL" id="TKB57352.1"/>
    </source>
</evidence>
<evidence type="ECO:0000259" key="1">
    <source>
        <dbReference type="PROSITE" id="PS50106"/>
    </source>
</evidence>